<evidence type="ECO:0000313" key="3">
    <source>
        <dbReference type="EMBL" id="CBY08582.1"/>
    </source>
</evidence>
<evidence type="ECO:0000313" key="4">
    <source>
        <dbReference type="Proteomes" id="UP000001307"/>
    </source>
</evidence>
<dbReference type="OrthoDB" id="8185403at2759"/>
<keyword evidence="4" id="KW-1185">Reference proteome</keyword>
<keyword evidence="1" id="KW-0880">Kelch repeat</keyword>
<proteinExistence type="predicted"/>
<dbReference type="PANTHER" id="PTHR46260">
    <property type="entry name" value="RING-TYPE DOMAIN-CONTAINING PROTEIN"/>
    <property type="match status" value="1"/>
</dbReference>
<protein>
    <submittedName>
        <fullName evidence="3">Uncharacterized protein</fullName>
    </submittedName>
</protein>
<evidence type="ECO:0000256" key="2">
    <source>
        <dbReference type="ARBA" id="ARBA00022737"/>
    </source>
</evidence>
<dbReference type="Proteomes" id="UP000001307">
    <property type="component" value="Unassembled WGS sequence"/>
</dbReference>
<reference evidence="3" key="1">
    <citation type="journal article" date="2010" name="Science">
        <title>Plasticity of animal genome architecture unmasked by rapid evolution of a pelagic tunicate.</title>
        <authorList>
            <person name="Denoeud F."/>
            <person name="Henriet S."/>
            <person name="Mungpakdee S."/>
            <person name="Aury J.M."/>
            <person name="Da Silva C."/>
            <person name="Brinkmann H."/>
            <person name="Mikhaleva J."/>
            <person name="Olsen L.C."/>
            <person name="Jubin C."/>
            <person name="Canestro C."/>
            <person name="Bouquet J.M."/>
            <person name="Danks G."/>
            <person name="Poulain J."/>
            <person name="Campsteijn C."/>
            <person name="Adamski M."/>
            <person name="Cross I."/>
            <person name="Yadetie F."/>
            <person name="Muffato M."/>
            <person name="Louis A."/>
            <person name="Butcher S."/>
            <person name="Tsagkogeorga G."/>
            <person name="Konrad A."/>
            <person name="Singh S."/>
            <person name="Jensen M.F."/>
            <person name="Cong E.H."/>
            <person name="Eikeseth-Otteraa H."/>
            <person name="Noel B."/>
            <person name="Anthouard V."/>
            <person name="Porcel B.M."/>
            <person name="Kachouri-Lafond R."/>
            <person name="Nishino A."/>
            <person name="Ugolini M."/>
            <person name="Chourrout P."/>
            <person name="Nishida H."/>
            <person name="Aasland R."/>
            <person name="Huzurbazar S."/>
            <person name="Westhof E."/>
            <person name="Delsuc F."/>
            <person name="Lehrach H."/>
            <person name="Reinhardt R."/>
            <person name="Weissenbach J."/>
            <person name="Roy S.W."/>
            <person name="Artiguenave F."/>
            <person name="Postlethwait J.H."/>
            <person name="Manak J.R."/>
            <person name="Thompson E.M."/>
            <person name="Jaillon O."/>
            <person name="Du Pasquier L."/>
            <person name="Boudinot P."/>
            <person name="Liberles D.A."/>
            <person name="Volff J.N."/>
            <person name="Philippe H."/>
            <person name="Lenhard B."/>
            <person name="Roest Crollius H."/>
            <person name="Wincker P."/>
            <person name="Chourrout D."/>
        </authorList>
    </citation>
    <scope>NUCLEOTIDE SEQUENCE [LARGE SCALE GENOMIC DNA]</scope>
</reference>
<dbReference type="SMART" id="SM00612">
    <property type="entry name" value="Kelch"/>
    <property type="match status" value="3"/>
</dbReference>
<dbReference type="InterPro" id="IPR015915">
    <property type="entry name" value="Kelch-typ_b-propeller"/>
</dbReference>
<dbReference type="InterPro" id="IPR006652">
    <property type="entry name" value="Kelch_1"/>
</dbReference>
<gene>
    <name evidence="3" type="ORF">GSOID_T00005162001</name>
</gene>
<name>E4XAS0_OIKDI</name>
<dbReference type="SUPFAM" id="SSF117281">
    <property type="entry name" value="Kelch motif"/>
    <property type="match status" value="1"/>
</dbReference>
<dbReference type="Gene3D" id="2.120.10.80">
    <property type="entry name" value="Kelch-type beta propeller"/>
    <property type="match status" value="2"/>
</dbReference>
<dbReference type="EMBL" id="FN653032">
    <property type="protein sequence ID" value="CBY08582.1"/>
    <property type="molecule type" value="Genomic_DNA"/>
</dbReference>
<dbReference type="InterPro" id="IPR051746">
    <property type="entry name" value="Kelch_domain_containing_8"/>
</dbReference>
<dbReference type="Pfam" id="PF01344">
    <property type="entry name" value="Kelch_1"/>
    <property type="match status" value="3"/>
</dbReference>
<sequence length="374" mass="40505">MSFTLGNIKGEFKLCPSLPEASSNASAAVLNEKIYLIGGCDRKGQLVSTVYRLDENSWTEDAPLPNPLAKPAILVINGKIIAVGGIINSHDASDRVEVFDGENWTTQSLLPEGLMGIAAVSISDTEGIIMGGMGPDTCARDTVRKITWNKGSKLPRWVNLIPMPTSRYDLQVTLYGNSIFAVGGRCGKQPVGAVESFDIELNQWTSWMNIPSPTALSSFGCSRGMLVVAAGLRANHDGFCKKVSFLDITKKASISDWTGQRRWSLLEARGSCQTCSIDGWFINLGGINNDGKPSDKIETINLREPASRFQPLPNVPYPIACATTLLTKDSFYLFGGISSFGPTSSCFKVYFERDPNCILFDDLANKTPSGIDPA</sequence>
<dbReference type="PANTHER" id="PTHR46260:SF3">
    <property type="entry name" value="RING-TYPE DOMAIN-CONTAINING PROTEIN"/>
    <property type="match status" value="1"/>
</dbReference>
<dbReference type="InParanoid" id="E4XAS0"/>
<evidence type="ECO:0000256" key="1">
    <source>
        <dbReference type="ARBA" id="ARBA00022441"/>
    </source>
</evidence>
<organism evidence="3">
    <name type="scientific">Oikopleura dioica</name>
    <name type="common">Tunicate</name>
    <dbReference type="NCBI Taxonomy" id="34765"/>
    <lineage>
        <taxon>Eukaryota</taxon>
        <taxon>Metazoa</taxon>
        <taxon>Chordata</taxon>
        <taxon>Tunicata</taxon>
        <taxon>Appendicularia</taxon>
        <taxon>Copelata</taxon>
        <taxon>Oikopleuridae</taxon>
        <taxon>Oikopleura</taxon>
    </lineage>
</organism>
<accession>E4XAS0</accession>
<dbReference type="AlphaFoldDB" id="E4XAS0"/>
<keyword evidence="2" id="KW-0677">Repeat</keyword>